<dbReference type="GO" id="GO:0006508">
    <property type="term" value="P:proteolysis"/>
    <property type="evidence" value="ECO:0007669"/>
    <property type="project" value="InterPro"/>
</dbReference>
<organism evidence="5 6">
    <name type="scientific">Talaromyces pinophilus</name>
    <name type="common">Penicillium pinophilum</name>
    <dbReference type="NCBI Taxonomy" id="128442"/>
    <lineage>
        <taxon>Eukaryota</taxon>
        <taxon>Fungi</taxon>
        <taxon>Dikarya</taxon>
        <taxon>Ascomycota</taxon>
        <taxon>Pezizomycotina</taxon>
        <taxon>Eurotiomycetes</taxon>
        <taxon>Eurotiomycetidae</taxon>
        <taxon>Eurotiales</taxon>
        <taxon>Trichocomaceae</taxon>
        <taxon>Talaromyces</taxon>
        <taxon>Talaromyces sect. Talaromyces</taxon>
    </lineage>
</organism>
<dbReference type="Proteomes" id="UP000053095">
    <property type="component" value="Unassembled WGS sequence"/>
</dbReference>
<gene>
    <name evidence="5" type="ORF">TCE0_043r15743</name>
</gene>
<evidence type="ECO:0000256" key="2">
    <source>
        <dbReference type="ARBA" id="ARBA00022801"/>
    </source>
</evidence>
<feature type="signal peptide" evidence="3">
    <location>
        <begin position="1"/>
        <end position="20"/>
    </location>
</feature>
<name>A0A0B8N1M1_TALPI</name>
<dbReference type="PROSITE" id="PS51767">
    <property type="entry name" value="PEPTIDASE_A1"/>
    <property type="match status" value="1"/>
</dbReference>
<evidence type="ECO:0000256" key="1">
    <source>
        <dbReference type="ARBA" id="ARBA00007447"/>
    </source>
</evidence>
<dbReference type="PRINTS" id="PR00792">
    <property type="entry name" value="PEPSIN"/>
</dbReference>
<keyword evidence="2" id="KW-0378">Hydrolase</keyword>
<evidence type="ECO:0000256" key="3">
    <source>
        <dbReference type="SAM" id="SignalP"/>
    </source>
</evidence>
<dbReference type="PANTHER" id="PTHR47966:SF1">
    <property type="entry name" value="ASPARTYL PROTEINASE"/>
    <property type="match status" value="1"/>
</dbReference>
<evidence type="ECO:0000313" key="6">
    <source>
        <dbReference type="Proteomes" id="UP000053095"/>
    </source>
</evidence>
<dbReference type="EMBL" id="DF933839">
    <property type="protein sequence ID" value="GAM42087.1"/>
    <property type="molecule type" value="Genomic_DNA"/>
</dbReference>
<keyword evidence="6" id="KW-1185">Reference proteome</keyword>
<feature type="domain" description="Peptidase A1" evidence="4">
    <location>
        <begin position="81"/>
        <end position="406"/>
    </location>
</feature>
<dbReference type="AlphaFoldDB" id="A0A0B8N1M1"/>
<comment type="similarity">
    <text evidence="1">Belongs to the peptidase A1 family.</text>
</comment>
<dbReference type="InterPro" id="IPR021109">
    <property type="entry name" value="Peptidase_aspartic_dom_sf"/>
</dbReference>
<dbReference type="Gene3D" id="2.40.70.10">
    <property type="entry name" value="Acid Proteases"/>
    <property type="match status" value="2"/>
</dbReference>
<evidence type="ECO:0000259" key="4">
    <source>
        <dbReference type="PROSITE" id="PS51767"/>
    </source>
</evidence>
<accession>A0A0B8N1M1</accession>
<dbReference type="InterPro" id="IPR001461">
    <property type="entry name" value="Aspartic_peptidase_A1"/>
</dbReference>
<sequence>MVSFSVLSLAFAGSLAAANALPQKSGLTTSLKTIRNPNAAGLSKHARSLAKYGGAVPEGLLPRGWDSGSVGGTYDAANGEWISPVSIGTPPQELGLILDSGSWDLIVYSTQSDPSLLPANITLYDPDKSYTAEYLDGYSFDIIYGNGDTETEGDIECSGDVFKDIVTIGGVTAYSQAVESIVNYTAGFATLGATGIVGMALSKNNTVKPVKQKTFFDSIKNELEKPLFVADLYLKADSHLDFGYLNKSLIEGPVTWADVDTDDSQQGWWSITIDAYQVGSEKAVEGAFQTIVDTGTTNLLFQPDIVGAYYDQVPGSVNSTEFAAFLIPCDAKLPDFTVTISGRPFTIPGSLLNLEAINSTTCVGNIQVIPASTIGGIVQPNACLGATFMLPYLTAFDLGTLQVGFAQKRYIENATFV</sequence>
<dbReference type="Pfam" id="PF00026">
    <property type="entry name" value="Asp"/>
    <property type="match status" value="1"/>
</dbReference>
<reference evidence="6" key="1">
    <citation type="journal article" date="2015" name="Genome Announc.">
        <title>Draft genome sequence of Talaromyces cellulolyticus strain Y-94, a source of lignocellulosic biomass-degrading enzymes.</title>
        <authorList>
            <person name="Fujii T."/>
            <person name="Koike H."/>
            <person name="Sawayama S."/>
            <person name="Yano S."/>
            <person name="Inoue H."/>
        </authorList>
    </citation>
    <scope>NUCLEOTIDE SEQUENCE [LARGE SCALE GENOMIC DNA]</scope>
    <source>
        <strain evidence="6">Y-94</strain>
    </source>
</reference>
<dbReference type="SMR" id="A0A0B8N1M1"/>
<feature type="chain" id="PRO_5002138646" evidence="3">
    <location>
        <begin position="21"/>
        <end position="417"/>
    </location>
</feature>
<dbReference type="GO" id="GO:0004190">
    <property type="term" value="F:aspartic-type endopeptidase activity"/>
    <property type="evidence" value="ECO:0007669"/>
    <property type="project" value="InterPro"/>
</dbReference>
<protein>
    <submittedName>
        <fullName evidence="5">Aspergillopepsin</fullName>
    </submittedName>
</protein>
<dbReference type="SUPFAM" id="SSF50630">
    <property type="entry name" value="Acid proteases"/>
    <property type="match status" value="1"/>
</dbReference>
<evidence type="ECO:0000313" key="5">
    <source>
        <dbReference type="EMBL" id="GAM42087.1"/>
    </source>
</evidence>
<proteinExistence type="inferred from homology"/>
<dbReference type="InterPro" id="IPR033121">
    <property type="entry name" value="PEPTIDASE_A1"/>
</dbReference>
<keyword evidence="3" id="KW-0732">Signal</keyword>
<dbReference type="PANTHER" id="PTHR47966">
    <property type="entry name" value="BETA-SITE APP-CLEAVING ENZYME, ISOFORM A-RELATED"/>
    <property type="match status" value="1"/>
</dbReference>